<comment type="caution">
    <text evidence="1">The sequence shown here is derived from an EMBL/GenBank/DDBJ whole genome shotgun (WGS) entry which is preliminary data.</text>
</comment>
<dbReference type="EMBL" id="JAJHJB010000002">
    <property type="protein sequence ID" value="MCC5464128.1"/>
    <property type="molecule type" value="Genomic_DNA"/>
</dbReference>
<dbReference type="InterPro" id="IPR011004">
    <property type="entry name" value="Trimer_LpxA-like_sf"/>
</dbReference>
<gene>
    <name evidence="1" type="ORF">LMF89_01970</name>
</gene>
<dbReference type="RefSeq" id="WP_229533646.1">
    <property type="nucleotide sequence ID" value="NZ_JAJHJB010000002.1"/>
</dbReference>
<proteinExistence type="predicted"/>
<evidence type="ECO:0000313" key="1">
    <source>
        <dbReference type="EMBL" id="MCC5464128.1"/>
    </source>
</evidence>
<evidence type="ECO:0008006" key="3">
    <source>
        <dbReference type="Google" id="ProtNLM"/>
    </source>
</evidence>
<sequence length="80" mass="8806">MDTDFHKIICNNEISNSPKAIALGNRIWVGCRCTVLKGTQICDDVVIAANSTVFGVFDETKIIIGGNPSKILKRNVTWKL</sequence>
<dbReference type="SUPFAM" id="SSF51161">
    <property type="entry name" value="Trimeric LpxA-like enzymes"/>
    <property type="match status" value="1"/>
</dbReference>
<reference evidence="1" key="1">
    <citation type="submission" date="2021-11" db="EMBL/GenBank/DDBJ databases">
        <title>Description of a new species Pelosinus isolated from the bottom sediments of Lake Baikal.</title>
        <authorList>
            <person name="Zakharyuk A."/>
        </authorList>
    </citation>
    <scope>NUCLEOTIDE SEQUENCE</scope>
    <source>
        <strain evidence="1">Bkl1</strain>
    </source>
</reference>
<organism evidence="1 2">
    <name type="scientific">Pelosinus baikalensis</name>
    <dbReference type="NCBI Taxonomy" id="2892015"/>
    <lineage>
        <taxon>Bacteria</taxon>
        <taxon>Bacillati</taxon>
        <taxon>Bacillota</taxon>
        <taxon>Negativicutes</taxon>
        <taxon>Selenomonadales</taxon>
        <taxon>Sporomusaceae</taxon>
        <taxon>Pelosinus</taxon>
    </lineage>
</organism>
<name>A0ABS8HLR8_9FIRM</name>
<protein>
    <recommendedName>
        <fullName evidence="3">Acyltransferase</fullName>
    </recommendedName>
</protein>
<dbReference type="Proteomes" id="UP001165492">
    <property type="component" value="Unassembled WGS sequence"/>
</dbReference>
<accession>A0ABS8HLR8</accession>
<evidence type="ECO:0000313" key="2">
    <source>
        <dbReference type="Proteomes" id="UP001165492"/>
    </source>
</evidence>
<keyword evidence="2" id="KW-1185">Reference proteome</keyword>
<dbReference type="Gene3D" id="2.160.10.10">
    <property type="entry name" value="Hexapeptide repeat proteins"/>
    <property type="match status" value="1"/>
</dbReference>